<dbReference type="GO" id="GO:0006979">
    <property type="term" value="P:response to oxidative stress"/>
    <property type="evidence" value="ECO:0007669"/>
    <property type="project" value="TreeGrafter"/>
</dbReference>
<proteinExistence type="predicted"/>
<protein>
    <submittedName>
        <fullName evidence="3">Pyruvate:ferredoxin oxidoreductase, alpha subunit</fullName>
        <ecNumber evidence="3">1.2.7.1</ecNumber>
    </submittedName>
</protein>
<feature type="domain" description="Pyruvate flavodoxin/ferredoxin oxidoreductase pyrimidine binding" evidence="2">
    <location>
        <begin position="15"/>
        <end position="111"/>
    </location>
</feature>
<name>A0A3B1DB83_9ZZZZ</name>
<dbReference type="Pfam" id="PF01855">
    <property type="entry name" value="POR_N"/>
    <property type="match status" value="1"/>
</dbReference>
<evidence type="ECO:0000313" key="3">
    <source>
        <dbReference type="EMBL" id="VAX33248.1"/>
    </source>
</evidence>
<accession>A0A3B1DB83</accession>
<feature type="non-terminal residue" evidence="3">
    <location>
        <position position="111"/>
    </location>
</feature>
<dbReference type="SUPFAM" id="SSF52518">
    <property type="entry name" value="Thiamin diphosphate-binding fold (THDP-binding)"/>
    <property type="match status" value="1"/>
</dbReference>
<dbReference type="CDD" id="cd07034">
    <property type="entry name" value="TPP_PYR_PFOR_IOR-alpha_like"/>
    <property type="match status" value="1"/>
</dbReference>
<evidence type="ECO:0000259" key="2">
    <source>
        <dbReference type="Pfam" id="PF01855"/>
    </source>
</evidence>
<dbReference type="EC" id="1.2.7.1" evidence="3"/>
<reference evidence="3" key="1">
    <citation type="submission" date="2018-06" db="EMBL/GenBank/DDBJ databases">
        <authorList>
            <person name="Zhirakovskaya E."/>
        </authorList>
    </citation>
    <scope>NUCLEOTIDE SEQUENCE</scope>
</reference>
<dbReference type="Gene3D" id="3.40.50.970">
    <property type="match status" value="1"/>
</dbReference>
<dbReference type="InterPro" id="IPR050722">
    <property type="entry name" value="Pyruvate:ferred/Flavod_OxRd"/>
</dbReference>
<sequence>MGKKLAITGNQALAEAMRQINPDVCAAYPITPSTEIMQRFASFVSDGVVDTELVTVESEHSAMSACIGASAAGGRVMTATSSQGLALMWEMLHIASGMRLPIAMTLVNRAL</sequence>
<dbReference type="PANTHER" id="PTHR32154">
    <property type="entry name" value="PYRUVATE-FLAVODOXIN OXIDOREDUCTASE-RELATED"/>
    <property type="match status" value="1"/>
</dbReference>
<keyword evidence="3" id="KW-0670">Pyruvate</keyword>
<dbReference type="GO" id="GO:0019164">
    <property type="term" value="F:pyruvate synthase activity"/>
    <property type="evidence" value="ECO:0007669"/>
    <property type="project" value="UniProtKB-EC"/>
</dbReference>
<dbReference type="EMBL" id="UOGH01000288">
    <property type="protein sequence ID" value="VAX33248.1"/>
    <property type="molecule type" value="Genomic_DNA"/>
</dbReference>
<dbReference type="PANTHER" id="PTHR32154:SF0">
    <property type="entry name" value="PYRUVATE-FLAVODOXIN OXIDOREDUCTASE-RELATED"/>
    <property type="match status" value="1"/>
</dbReference>
<dbReference type="InterPro" id="IPR002880">
    <property type="entry name" value="Pyrv_Fd/Flavodoxin_OxRdtase_N"/>
</dbReference>
<organism evidence="3">
    <name type="scientific">hydrothermal vent metagenome</name>
    <dbReference type="NCBI Taxonomy" id="652676"/>
    <lineage>
        <taxon>unclassified sequences</taxon>
        <taxon>metagenomes</taxon>
        <taxon>ecological metagenomes</taxon>
    </lineage>
</organism>
<keyword evidence="1 3" id="KW-0560">Oxidoreductase</keyword>
<evidence type="ECO:0000256" key="1">
    <source>
        <dbReference type="ARBA" id="ARBA00023002"/>
    </source>
</evidence>
<gene>
    <name evidence="3" type="ORF">MNBD_NITROSPIRAE02-1696</name>
</gene>
<dbReference type="InterPro" id="IPR029061">
    <property type="entry name" value="THDP-binding"/>
</dbReference>
<dbReference type="AlphaFoldDB" id="A0A3B1DB83"/>